<dbReference type="GO" id="GO:0016020">
    <property type="term" value="C:membrane"/>
    <property type="evidence" value="ECO:0007669"/>
    <property type="project" value="UniProtKB-SubCell"/>
</dbReference>
<dbReference type="Pfam" id="PF10320">
    <property type="entry name" value="7TM_GPCR_Srsx"/>
    <property type="match status" value="1"/>
</dbReference>
<feature type="transmembrane region" description="Helical" evidence="5">
    <location>
        <begin position="328"/>
        <end position="354"/>
    </location>
</feature>
<dbReference type="SUPFAM" id="SSF81321">
    <property type="entry name" value="Family A G protein-coupled receptor-like"/>
    <property type="match status" value="1"/>
</dbReference>
<dbReference type="InterPro" id="IPR000276">
    <property type="entry name" value="GPCR_Rhodpsn"/>
</dbReference>
<feature type="transmembrane region" description="Helical" evidence="5">
    <location>
        <begin position="285"/>
        <end position="308"/>
    </location>
</feature>
<evidence type="ECO:0000313" key="6">
    <source>
        <dbReference type="EMBL" id="KAK0402746.1"/>
    </source>
</evidence>
<dbReference type="GO" id="GO:0019825">
    <property type="term" value="F:oxygen binding"/>
    <property type="evidence" value="ECO:0007669"/>
    <property type="project" value="InterPro"/>
</dbReference>
<dbReference type="GO" id="GO:0004930">
    <property type="term" value="F:G protein-coupled receptor activity"/>
    <property type="evidence" value="ECO:0007669"/>
    <property type="project" value="InterPro"/>
</dbReference>
<dbReference type="Proteomes" id="UP001175271">
    <property type="component" value="Unassembled WGS sequence"/>
</dbReference>
<keyword evidence="3 5" id="KW-1133">Transmembrane helix</keyword>
<keyword evidence="2 5" id="KW-0812">Transmembrane</keyword>
<dbReference type="PANTHER" id="PTHR23360:SF37">
    <property type="entry name" value="G-PROTEIN COUPLED RECEPTORS FAMILY 1 PROFILE DOMAIN-CONTAINING PROTEIN"/>
    <property type="match status" value="1"/>
</dbReference>
<keyword evidence="7" id="KW-1185">Reference proteome</keyword>
<dbReference type="Gene3D" id="1.20.1070.10">
    <property type="entry name" value="Rhodopsin 7-helix transmembrane proteins"/>
    <property type="match status" value="1"/>
</dbReference>
<reference evidence="6" key="1">
    <citation type="submission" date="2023-06" db="EMBL/GenBank/DDBJ databases">
        <title>Genomic analysis of the entomopathogenic nematode Steinernema hermaphroditum.</title>
        <authorList>
            <person name="Schwarz E.M."/>
            <person name="Heppert J.K."/>
            <person name="Baniya A."/>
            <person name="Schwartz H.T."/>
            <person name="Tan C.-H."/>
            <person name="Antoshechkin I."/>
            <person name="Sternberg P.W."/>
            <person name="Goodrich-Blair H."/>
            <person name="Dillman A.R."/>
        </authorList>
    </citation>
    <scope>NUCLEOTIDE SEQUENCE</scope>
    <source>
        <strain evidence="6">PS9179</strain>
        <tissue evidence="6">Whole animal</tissue>
    </source>
</reference>
<dbReference type="InterPro" id="IPR012292">
    <property type="entry name" value="Globin/Proto"/>
</dbReference>
<evidence type="ECO:0000256" key="2">
    <source>
        <dbReference type="ARBA" id="ARBA00022692"/>
    </source>
</evidence>
<evidence type="ECO:0000256" key="4">
    <source>
        <dbReference type="ARBA" id="ARBA00023136"/>
    </source>
</evidence>
<organism evidence="6 7">
    <name type="scientific">Steinernema hermaphroditum</name>
    <dbReference type="NCBI Taxonomy" id="289476"/>
    <lineage>
        <taxon>Eukaryota</taxon>
        <taxon>Metazoa</taxon>
        <taxon>Ecdysozoa</taxon>
        <taxon>Nematoda</taxon>
        <taxon>Chromadorea</taxon>
        <taxon>Rhabditida</taxon>
        <taxon>Tylenchina</taxon>
        <taxon>Panagrolaimomorpha</taxon>
        <taxon>Strongyloidoidea</taxon>
        <taxon>Steinernematidae</taxon>
        <taxon>Steinernema</taxon>
    </lineage>
</organism>
<dbReference type="GO" id="GO:0020037">
    <property type="term" value="F:heme binding"/>
    <property type="evidence" value="ECO:0007669"/>
    <property type="project" value="InterPro"/>
</dbReference>
<accession>A0AA39HCJ9</accession>
<evidence type="ECO:0000256" key="1">
    <source>
        <dbReference type="ARBA" id="ARBA00004370"/>
    </source>
</evidence>
<gene>
    <name evidence="6" type="ORF">QR680_016509</name>
</gene>
<evidence type="ECO:0000256" key="5">
    <source>
        <dbReference type="SAM" id="Phobius"/>
    </source>
</evidence>
<dbReference type="Gene3D" id="1.10.490.10">
    <property type="entry name" value="Globins"/>
    <property type="match status" value="1"/>
</dbReference>
<comment type="caution">
    <text evidence="6">The sequence shown here is derived from an EMBL/GenBank/DDBJ whole genome shotgun (WGS) entry which is preliminary data.</text>
</comment>
<feature type="transmembrane region" description="Helical" evidence="5">
    <location>
        <begin position="378"/>
        <end position="398"/>
    </location>
</feature>
<feature type="transmembrane region" description="Helical" evidence="5">
    <location>
        <begin position="418"/>
        <end position="437"/>
    </location>
</feature>
<sequence length="482" mass="55008">MGCILTRFKSLRKRKPPIKSGYKSMRKSRTVTFNLKQEDKDILIKHWEPTILTQEPDLFLKTMMASIKDSPKLLDIISRKTFDPSSEHIAEWPKLQQMAIGNCAFFSKQIVTNRLDEGLVRKDSEVLGAIHIEYCAYGFKPTFLDIWQANMISIIQQCDFHPQIDKVNFVRAFSELSNFLCTLMVVEYEDSMQSMDLFMVAAILTYTIGLFGLFGNVNIVIAIYRIKPRIKSSLLVALVASGMFLGDQSISASDRSAHNACALAFDRLLAFLMPFRYVKIHNSGYLTLCCMPGLVSATFFITLGILRMEDMPIMACIPPLAYPLSVTYIWITANISFDTLTLIFSIAALILVVLRKHQLKSSARHSSQRYIIARQKRLSKSCAVMLAVFLVVTFSQHFGMNMMRKLGVERNLMETVETLAIVPTMIAYSQSFYVYFWSSRLYRNAFKEQIRCFLPQFAKLNCLDTKMTAVVSLSNSRYRADC</sequence>
<dbReference type="PANTHER" id="PTHR23360">
    <property type="entry name" value="G-PROTEIN COUPLED RECEPTORS FAMILY 1 PROFILE DOMAIN-CONTAINING PROTEIN-RELATED"/>
    <property type="match status" value="1"/>
</dbReference>
<evidence type="ECO:0000313" key="7">
    <source>
        <dbReference type="Proteomes" id="UP001175271"/>
    </source>
</evidence>
<dbReference type="SMART" id="SM01381">
    <property type="entry name" value="7TM_GPCR_Srsx"/>
    <property type="match status" value="1"/>
</dbReference>
<dbReference type="InterPro" id="IPR047130">
    <property type="entry name" value="7TM_GPCR_Srsx_nematod"/>
</dbReference>
<feature type="transmembrane region" description="Helical" evidence="5">
    <location>
        <begin position="197"/>
        <end position="221"/>
    </location>
</feature>
<name>A0AA39HCJ9_9BILA</name>
<evidence type="ECO:0000256" key="3">
    <source>
        <dbReference type="ARBA" id="ARBA00022989"/>
    </source>
</evidence>
<keyword evidence="4 5" id="KW-0472">Membrane</keyword>
<dbReference type="InterPro" id="IPR019424">
    <property type="entry name" value="7TM_GPCR_Srsx"/>
</dbReference>
<dbReference type="EMBL" id="JAUCMV010000004">
    <property type="protein sequence ID" value="KAK0402746.1"/>
    <property type="molecule type" value="Genomic_DNA"/>
</dbReference>
<dbReference type="AlphaFoldDB" id="A0AA39HCJ9"/>
<comment type="subcellular location">
    <subcellularLocation>
        <location evidence="1">Membrane</location>
    </subcellularLocation>
</comment>
<evidence type="ECO:0008006" key="8">
    <source>
        <dbReference type="Google" id="ProtNLM"/>
    </source>
</evidence>
<proteinExistence type="predicted"/>
<protein>
    <recommendedName>
        <fullName evidence="8">G-protein coupled receptors family 1 profile domain-containing protein</fullName>
    </recommendedName>
</protein>